<proteinExistence type="predicted"/>
<sequence>MTTIKEFELIEGKKGVRDKYISRTEVLDRVKELSLLPYKDTATTEMVAEYYGVPESTIRAVVFDHEEELLSDGYNVVKGDGLKVLKGKLLEATNLSSKIKYARQIAIFPRRAILRVGMLLRDSEVAKQIRTYLLNVEEISSTEQKREARKSLWTSEEEMTILNAVLTSVNNGGTLNEGLIKASKMINKKYSTVAGRWHYKVRNFADKDVLEKIRNNIGRSNKKEVITQPDYPSMELAYQIDKVYRENGKLKNEVESLRKMNKLMKEKYHKLKEEHRIVMNVIGSAMKAHTRDVLRREIYDDKR</sequence>
<keyword evidence="3" id="KW-1185">Reference proteome</keyword>
<dbReference type="RefSeq" id="WP_212963889.1">
    <property type="nucleotide sequence ID" value="NZ_BOQT01000026.1"/>
</dbReference>
<dbReference type="EMBL" id="BOQT01000026">
    <property type="protein sequence ID" value="GIN23123.1"/>
    <property type="molecule type" value="Genomic_DNA"/>
</dbReference>
<evidence type="ECO:0000256" key="1">
    <source>
        <dbReference type="SAM" id="Coils"/>
    </source>
</evidence>
<comment type="caution">
    <text evidence="2">The sequence shown here is derived from an EMBL/GenBank/DDBJ whole genome shotgun (WGS) entry which is preliminary data.</text>
</comment>
<evidence type="ECO:0000313" key="2">
    <source>
        <dbReference type="EMBL" id="GIN23123.1"/>
    </source>
</evidence>
<evidence type="ECO:0000313" key="3">
    <source>
        <dbReference type="Proteomes" id="UP000680279"/>
    </source>
</evidence>
<name>A0ABQ4KBJ9_9BACI</name>
<feature type="coiled-coil region" evidence="1">
    <location>
        <begin position="240"/>
        <end position="274"/>
    </location>
</feature>
<reference evidence="2 3" key="1">
    <citation type="submission" date="2021-03" db="EMBL/GenBank/DDBJ databases">
        <title>Antimicrobial resistance genes in bacteria isolated from Japanese honey, and their potential for conferring macrolide and lincosamide resistance in the American foulbrood pathogen Paenibacillus larvae.</title>
        <authorList>
            <person name="Okamoto M."/>
            <person name="Kumagai M."/>
            <person name="Kanamori H."/>
            <person name="Takamatsu D."/>
        </authorList>
    </citation>
    <scope>NUCLEOTIDE SEQUENCE [LARGE SCALE GENOMIC DNA]</scope>
    <source>
        <strain evidence="2 3">J1TS3</strain>
    </source>
</reference>
<dbReference type="Proteomes" id="UP000680279">
    <property type="component" value="Unassembled WGS sequence"/>
</dbReference>
<organism evidence="2 3">
    <name type="scientific">Siminovitchia fordii</name>
    <dbReference type="NCBI Taxonomy" id="254759"/>
    <lineage>
        <taxon>Bacteria</taxon>
        <taxon>Bacillati</taxon>
        <taxon>Bacillota</taxon>
        <taxon>Bacilli</taxon>
        <taxon>Bacillales</taxon>
        <taxon>Bacillaceae</taxon>
        <taxon>Siminovitchia</taxon>
    </lineage>
</organism>
<gene>
    <name evidence="2" type="ORF">J1TS3_42570</name>
</gene>
<accession>A0ABQ4KBJ9</accession>
<keyword evidence="1" id="KW-0175">Coiled coil</keyword>
<protein>
    <submittedName>
        <fullName evidence="2">Uncharacterized protein</fullName>
    </submittedName>
</protein>